<proteinExistence type="predicted"/>
<dbReference type="AlphaFoldDB" id="A0A7S2J8D8"/>
<dbReference type="EMBL" id="HBGU01075918">
    <property type="protein sequence ID" value="CAD9540626.1"/>
    <property type="molecule type" value="Transcribed_RNA"/>
</dbReference>
<gene>
    <name evidence="1" type="ORF">CBRE1094_LOCUS41382</name>
</gene>
<protein>
    <submittedName>
        <fullName evidence="1">Uncharacterized protein</fullName>
    </submittedName>
</protein>
<sequence>MAHSRGEKISRRPVRRLSRTLAIQHAHFLGSGGSPAPKLLINVSLAQHPDPKGQNLKTLARALRGYMTLYHDEPGVYAVFLDFASLHQKGPHGEARTDSEAALFGRALGSLSEWYSHPHTTVLKLTALPQGYPSGFSFPAGITPNTADYSGRGWCFTESAVAGLAKEGKASLDLGLLPSDDEVDGPYVETTRLWKACKQLRPPPLAPAEFQHQLEQKSFTSKKADLPTVMRLYEQAFESRLADVQSYSLEGLGWCDGEAKQLASVLATGALPKLAYINLRGNPIGLDGWKAIVAALWTLHSDGTVVSPALGAVLHDDDEAVGAGKHRSETFRDATKQLTAQSLAERRQINYYRQLMITDPDAAWLRDPPTKEWVRTQEAKFGWPPTL</sequence>
<name>A0A7S2J8D8_9EUKA</name>
<dbReference type="SUPFAM" id="SSF52047">
    <property type="entry name" value="RNI-like"/>
    <property type="match status" value="1"/>
</dbReference>
<evidence type="ECO:0000313" key="1">
    <source>
        <dbReference type="EMBL" id="CAD9540626.1"/>
    </source>
</evidence>
<reference evidence="1" key="1">
    <citation type="submission" date="2021-01" db="EMBL/GenBank/DDBJ databases">
        <authorList>
            <person name="Corre E."/>
            <person name="Pelletier E."/>
            <person name="Niang G."/>
            <person name="Scheremetjew M."/>
            <person name="Finn R."/>
            <person name="Kale V."/>
            <person name="Holt S."/>
            <person name="Cochrane G."/>
            <person name="Meng A."/>
            <person name="Brown T."/>
            <person name="Cohen L."/>
        </authorList>
    </citation>
    <scope>NUCLEOTIDE SEQUENCE</scope>
    <source>
        <strain evidence="1">UTEX LB 985</strain>
    </source>
</reference>
<organism evidence="1">
    <name type="scientific">Haptolina brevifila</name>
    <dbReference type="NCBI Taxonomy" id="156173"/>
    <lineage>
        <taxon>Eukaryota</taxon>
        <taxon>Haptista</taxon>
        <taxon>Haptophyta</taxon>
        <taxon>Prymnesiophyceae</taxon>
        <taxon>Prymnesiales</taxon>
        <taxon>Prymnesiaceae</taxon>
        <taxon>Haptolina</taxon>
    </lineage>
</organism>
<accession>A0A7S2J8D8</accession>